<dbReference type="Proteomes" id="UP000243579">
    <property type="component" value="Unassembled WGS sequence"/>
</dbReference>
<dbReference type="InterPro" id="IPR036875">
    <property type="entry name" value="Znf_CCHC_sf"/>
</dbReference>
<organism evidence="3 4">
    <name type="scientific">Achlya hypogyna</name>
    <name type="common">Oomycete</name>
    <name type="synonym">Protoachlya hypogyna</name>
    <dbReference type="NCBI Taxonomy" id="1202772"/>
    <lineage>
        <taxon>Eukaryota</taxon>
        <taxon>Sar</taxon>
        <taxon>Stramenopiles</taxon>
        <taxon>Oomycota</taxon>
        <taxon>Saprolegniomycetes</taxon>
        <taxon>Saprolegniales</taxon>
        <taxon>Achlyaceae</taxon>
        <taxon>Achlya</taxon>
    </lineage>
</organism>
<evidence type="ECO:0000256" key="1">
    <source>
        <dbReference type="PROSITE-ProRule" id="PRU00047"/>
    </source>
</evidence>
<dbReference type="SUPFAM" id="SSF57756">
    <property type="entry name" value="Retrovirus zinc finger-like domains"/>
    <property type="match status" value="1"/>
</dbReference>
<dbReference type="Pfam" id="PF22936">
    <property type="entry name" value="Pol_BBD"/>
    <property type="match status" value="1"/>
</dbReference>
<dbReference type="OrthoDB" id="111659at2759"/>
<gene>
    <name evidence="3" type="ORF">ACHHYP_13876</name>
</gene>
<dbReference type="InterPro" id="IPR054722">
    <property type="entry name" value="PolX-like_BBD"/>
</dbReference>
<proteinExistence type="predicted"/>
<dbReference type="STRING" id="1202772.A0A1V9YED2"/>
<keyword evidence="1" id="KW-0862">Zinc</keyword>
<dbReference type="EMBL" id="JNBR01001933">
    <property type="protein sequence ID" value="OQR84114.1"/>
    <property type="molecule type" value="Genomic_DNA"/>
</dbReference>
<name>A0A1V9YED2_ACHHY</name>
<reference evidence="3 4" key="1">
    <citation type="journal article" date="2014" name="Genome Biol. Evol.">
        <title>The secreted proteins of Achlya hypogyna and Thraustotheca clavata identify the ancestral oomycete secretome and reveal gene acquisitions by horizontal gene transfer.</title>
        <authorList>
            <person name="Misner I."/>
            <person name="Blouin N."/>
            <person name="Leonard G."/>
            <person name="Richards T.A."/>
            <person name="Lane C.E."/>
        </authorList>
    </citation>
    <scope>NUCLEOTIDE SEQUENCE [LARGE SCALE GENOMIC DNA]</scope>
    <source>
        <strain evidence="3 4">ATCC 48635</strain>
    </source>
</reference>
<dbReference type="Gene3D" id="4.10.60.10">
    <property type="entry name" value="Zinc finger, CCHC-type"/>
    <property type="match status" value="1"/>
</dbReference>
<dbReference type="GO" id="GO:0003676">
    <property type="term" value="F:nucleic acid binding"/>
    <property type="evidence" value="ECO:0007669"/>
    <property type="project" value="InterPro"/>
</dbReference>
<dbReference type="PROSITE" id="PS50158">
    <property type="entry name" value="ZF_CCHC"/>
    <property type="match status" value="1"/>
</dbReference>
<evidence type="ECO:0000313" key="4">
    <source>
        <dbReference type="Proteomes" id="UP000243579"/>
    </source>
</evidence>
<comment type="caution">
    <text evidence="3">The sequence shown here is derived from an EMBL/GenBank/DDBJ whole genome shotgun (WGS) entry which is preliminary data.</text>
</comment>
<evidence type="ECO:0000259" key="2">
    <source>
        <dbReference type="PROSITE" id="PS50158"/>
    </source>
</evidence>
<keyword evidence="1" id="KW-0863">Zinc-finger</keyword>
<keyword evidence="1" id="KW-0479">Metal-binding</keyword>
<keyword evidence="4" id="KW-1185">Reference proteome</keyword>
<dbReference type="InterPro" id="IPR001878">
    <property type="entry name" value="Znf_CCHC"/>
</dbReference>
<dbReference type="AlphaFoldDB" id="A0A1V9YED2"/>
<dbReference type="GO" id="GO:0008270">
    <property type="term" value="F:zinc ion binding"/>
    <property type="evidence" value="ECO:0007669"/>
    <property type="project" value="UniProtKB-KW"/>
</dbReference>
<sequence length="409" mass="45420">MSSTFAIDRLETHGMPMNGWRVNLARGLCGCNYNFKYGICIHVIWGMLKTGRGIGGLKPAAVPLKAAAATLSTSRHEIPGYDLDLDLYCANLIGSLADETQLKYVEVTLADELLPYCVFTNRAILGLTNVYAGTLETDRMALRGELAAFTWDETTDYDTNVDRFQRILARLEAANDTTSEADRVLDFLYRVPHRFSAEVNAILTALPHQPERYATRDSYAYGRDNLTGDAAIQTSERACHYCHVQGHMARECRNKQSDINKGIIQDARLARQRTARSRKYSGARRRLSDQAHHVGVSLFLVEDATPTRTLEHETALAVHVLSEMSDNFLLDSGASSHLTGDRSLLHDVHPVERSVAMADGHTVLVTQAGTLRVRGKHGTVDFSQALLVENLAKTLLSVLTSSRRRHTRP</sequence>
<accession>A0A1V9YED2</accession>
<evidence type="ECO:0000313" key="3">
    <source>
        <dbReference type="EMBL" id="OQR84114.1"/>
    </source>
</evidence>
<protein>
    <recommendedName>
        <fullName evidence="2">CCHC-type domain-containing protein</fullName>
    </recommendedName>
</protein>
<feature type="domain" description="CCHC-type" evidence="2">
    <location>
        <begin position="239"/>
        <end position="254"/>
    </location>
</feature>